<dbReference type="RefSeq" id="XP_005710088.1">
    <property type="nucleotide sequence ID" value="XM_005710031.1"/>
</dbReference>
<dbReference type="Proteomes" id="UP000012073">
    <property type="component" value="Unassembled WGS sequence"/>
</dbReference>
<dbReference type="GeneID" id="17317807"/>
<dbReference type="PANTHER" id="PTHR10724">
    <property type="entry name" value="30S RIBOSOMAL PROTEIN S1"/>
    <property type="match status" value="1"/>
</dbReference>
<dbReference type="KEGG" id="ccp:CHC_T00000398001"/>
<dbReference type="OrthoDB" id="995477at2759"/>
<evidence type="ECO:0000313" key="3">
    <source>
        <dbReference type="EMBL" id="CDF39794.1"/>
    </source>
</evidence>
<feature type="compositionally biased region" description="Low complexity" evidence="1">
    <location>
        <begin position="388"/>
        <end position="397"/>
    </location>
</feature>
<dbReference type="GO" id="GO:0003735">
    <property type="term" value="F:structural constituent of ribosome"/>
    <property type="evidence" value="ECO:0007669"/>
    <property type="project" value="TreeGrafter"/>
</dbReference>
<dbReference type="GO" id="GO:0003729">
    <property type="term" value="F:mRNA binding"/>
    <property type="evidence" value="ECO:0007669"/>
    <property type="project" value="TreeGrafter"/>
</dbReference>
<dbReference type="SMART" id="SM00316">
    <property type="entry name" value="S1"/>
    <property type="match status" value="3"/>
</dbReference>
<gene>
    <name evidence="3" type="ORF">CHC_T00000398001</name>
</gene>
<dbReference type="SUPFAM" id="SSF50249">
    <property type="entry name" value="Nucleic acid-binding proteins"/>
    <property type="match status" value="2"/>
</dbReference>
<feature type="domain" description="S1 motif" evidence="2">
    <location>
        <begin position="286"/>
        <end position="353"/>
    </location>
</feature>
<organism evidence="3 4">
    <name type="scientific">Chondrus crispus</name>
    <name type="common">Carrageen Irish moss</name>
    <name type="synonym">Polymorpha crispa</name>
    <dbReference type="NCBI Taxonomy" id="2769"/>
    <lineage>
        <taxon>Eukaryota</taxon>
        <taxon>Rhodophyta</taxon>
        <taxon>Florideophyceae</taxon>
        <taxon>Rhodymeniophycidae</taxon>
        <taxon>Gigartinales</taxon>
        <taxon>Gigartinaceae</taxon>
        <taxon>Chondrus</taxon>
    </lineage>
</organism>
<evidence type="ECO:0000313" key="4">
    <source>
        <dbReference type="Proteomes" id="UP000012073"/>
    </source>
</evidence>
<dbReference type="AlphaFoldDB" id="R7QNX0"/>
<sequence>MSGSNVSRVALFVPTVFLTAPRDGICRRAAFRCSSKPEEKAQAKPSTSRKKKRWTRSKAPPDSRPISEISIGEQLFGIVRDVGPAESSWLDVGVRTITGKAVRARLRLRSPNEDSAERKVGAVVPVYVHRVNHPAARIEVRKGTPPTVRRELEKDVVRLIDDLKVGEELAGEVVAVGSYGAVLDVAVFRRARRGRVVPRTGFLPRKFFKREWASEADALQRDDVERVIRVGDHVDVRVRAVTPMNGFFELSAAPVDVAALETERAEKRRNARRRLRRPPAESVVVGERRVGRVRETVKFGLFVDFGVKTDGLIHYSEMGDLHRSDWKEVINIGDQVTTEVLSVAENRIGLRLLYLGDEEIAEKIAAESHAASALARSSDVERATQLKTSSGSSSTGSVHVQVNSAESDSSADILNDNNKSPDDVANVEEEDDEDEGVEKFSDEYFEDKYGF</sequence>
<feature type="compositionally biased region" description="Acidic residues" evidence="1">
    <location>
        <begin position="425"/>
        <end position="436"/>
    </location>
</feature>
<feature type="domain" description="S1 motif" evidence="2">
    <location>
        <begin position="166"/>
        <end position="253"/>
    </location>
</feature>
<dbReference type="GO" id="GO:0006412">
    <property type="term" value="P:translation"/>
    <property type="evidence" value="ECO:0007669"/>
    <property type="project" value="TreeGrafter"/>
</dbReference>
<dbReference type="STRING" id="2769.R7QNX0"/>
<accession>R7QNX0</accession>
<name>R7QNX0_CHOCR</name>
<evidence type="ECO:0000256" key="1">
    <source>
        <dbReference type="SAM" id="MobiDB-lite"/>
    </source>
</evidence>
<dbReference type="Gramene" id="CDF39794">
    <property type="protein sequence ID" value="CDF39794"/>
    <property type="gene ID" value="CHC_T00000398001"/>
</dbReference>
<dbReference type="OMA" id="WKEVINI"/>
<evidence type="ECO:0000259" key="2">
    <source>
        <dbReference type="PROSITE" id="PS50126"/>
    </source>
</evidence>
<dbReference type="EMBL" id="HG002073">
    <property type="protein sequence ID" value="CDF39794.1"/>
    <property type="molecule type" value="Genomic_DNA"/>
</dbReference>
<protein>
    <recommendedName>
        <fullName evidence="2">S1 motif domain-containing protein</fullName>
    </recommendedName>
</protein>
<feature type="region of interest" description="Disordered" evidence="1">
    <location>
        <begin position="384"/>
        <end position="451"/>
    </location>
</feature>
<keyword evidence="4" id="KW-1185">Reference proteome</keyword>
<dbReference type="InterPro" id="IPR050437">
    <property type="entry name" value="Ribos_protein_bS1-like"/>
</dbReference>
<dbReference type="Pfam" id="PF00575">
    <property type="entry name" value="S1"/>
    <property type="match status" value="1"/>
</dbReference>
<feature type="compositionally biased region" description="Polar residues" evidence="1">
    <location>
        <begin position="398"/>
        <end position="418"/>
    </location>
</feature>
<dbReference type="InterPro" id="IPR012340">
    <property type="entry name" value="NA-bd_OB-fold"/>
</dbReference>
<feature type="region of interest" description="Disordered" evidence="1">
    <location>
        <begin position="36"/>
        <end position="66"/>
    </location>
</feature>
<dbReference type="Gene3D" id="2.40.50.140">
    <property type="entry name" value="Nucleic acid-binding proteins"/>
    <property type="match status" value="2"/>
</dbReference>
<feature type="compositionally biased region" description="Basic residues" evidence="1">
    <location>
        <begin position="47"/>
        <end position="56"/>
    </location>
</feature>
<proteinExistence type="predicted"/>
<reference evidence="4" key="1">
    <citation type="journal article" date="2013" name="Proc. Natl. Acad. Sci. U.S.A.">
        <title>Genome structure and metabolic features in the red seaweed Chondrus crispus shed light on evolution of the Archaeplastida.</title>
        <authorList>
            <person name="Collen J."/>
            <person name="Porcel B."/>
            <person name="Carre W."/>
            <person name="Ball S.G."/>
            <person name="Chaparro C."/>
            <person name="Tonon T."/>
            <person name="Barbeyron T."/>
            <person name="Michel G."/>
            <person name="Noel B."/>
            <person name="Valentin K."/>
            <person name="Elias M."/>
            <person name="Artiguenave F."/>
            <person name="Arun A."/>
            <person name="Aury J.M."/>
            <person name="Barbosa-Neto J.F."/>
            <person name="Bothwell J.H."/>
            <person name="Bouget F.Y."/>
            <person name="Brillet L."/>
            <person name="Cabello-Hurtado F."/>
            <person name="Capella-Gutierrez S."/>
            <person name="Charrier B."/>
            <person name="Cladiere L."/>
            <person name="Cock J.M."/>
            <person name="Coelho S.M."/>
            <person name="Colleoni C."/>
            <person name="Czjzek M."/>
            <person name="Da Silva C."/>
            <person name="Delage L."/>
            <person name="Denoeud F."/>
            <person name="Deschamps P."/>
            <person name="Dittami S.M."/>
            <person name="Gabaldon T."/>
            <person name="Gachon C.M."/>
            <person name="Groisillier A."/>
            <person name="Herve C."/>
            <person name="Jabbari K."/>
            <person name="Katinka M."/>
            <person name="Kloareg B."/>
            <person name="Kowalczyk N."/>
            <person name="Labadie K."/>
            <person name="Leblanc C."/>
            <person name="Lopez P.J."/>
            <person name="McLachlan D.H."/>
            <person name="Meslet-Cladiere L."/>
            <person name="Moustafa A."/>
            <person name="Nehr Z."/>
            <person name="Nyvall Collen P."/>
            <person name="Panaud O."/>
            <person name="Partensky F."/>
            <person name="Poulain J."/>
            <person name="Rensing S.A."/>
            <person name="Rousvoal S."/>
            <person name="Samson G."/>
            <person name="Symeonidi A."/>
            <person name="Weissenbach J."/>
            <person name="Zambounis A."/>
            <person name="Wincker P."/>
            <person name="Boyen C."/>
        </authorList>
    </citation>
    <scope>NUCLEOTIDE SEQUENCE [LARGE SCALE GENOMIC DNA]</scope>
    <source>
        <strain evidence="4">cv. Stackhouse</strain>
    </source>
</reference>
<dbReference type="PANTHER" id="PTHR10724:SF10">
    <property type="entry name" value="S1 RNA-BINDING DOMAIN-CONTAINING PROTEIN 1"/>
    <property type="match status" value="1"/>
</dbReference>
<feature type="compositionally biased region" description="Basic and acidic residues" evidence="1">
    <location>
        <begin position="437"/>
        <end position="451"/>
    </location>
</feature>
<dbReference type="InterPro" id="IPR003029">
    <property type="entry name" value="S1_domain"/>
</dbReference>
<dbReference type="PROSITE" id="PS50126">
    <property type="entry name" value="S1"/>
    <property type="match status" value="2"/>
</dbReference>